<dbReference type="EMBL" id="AP014648">
    <property type="protein sequence ID" value="BAQ15903.1"/>
    <property type="molecule type" value="Genomic_DNA"/>
</dbReference>
<accession>A0A0A8JYP1</accession>
<evidence type="ECO:0000313" key="1">
    <source>
        <dbReference type="EMBL" id="BAQ15903.1"/>
    </source>
</evidence>
<dbReference type="KEGG" id="mcg:GL4_0435"/>
<sequence length="115" mass="11813">MAGVFAAIPAVAGEARSPSKVNAMLCETEAQAISLASELSAGKTEPIAVNAVNKAAGAEVCGRFIGYAVVEVEKTKNQSGALFILAGLRFAEDGRLGWTASWITPFDGLSVARGI</sequence>
<gene>
    <name evidence="1" type="ORF">GL4_0435</name>
</gene>
<proteinExistence type="predicted"/>
<name>A0A0A8JYP1_9HYPH</name>
<evidence type="ECO:0000313" key="2">
    <source>
        <dbReference type="Proteomes" id="UP000031643"/>
    </source>
</evidence>
<reference evidence="1 2" key="1">
    <citation type="submission" date="2014-09" db="EMBL/GenBank/DDBJ databases">
        <title>Genome sequencing of Methyloceanibacter caenitepidi Gela4.</title>
        <authorList>
            <person name="Takeuchi M."/>
            <person name="Susumu S."/>
            <person name="Kamagata Y."/>
            <person name="Oshima K."/>
            <person name="Hattori M."/>
            <person name="Iwasaki W."/>
        </authorList>
    </citation>
    <scope>NUCLEOTIDE SEQUENCE [LARGE SCALE GENOMIC DNA]</scope>
    <source>
        <strain evidence="1 2">Gela4</strain>
    </source>
</reference>
<dbReference type="HOGENOM" id="CLU_2106058_0_0_5"/>
<protein>
    <submittedName>
        <fullName evidence="1">Uncharacterized protein</fullName>
    </submittedName>
</protein>
<dbReference type="Proteomes" id="UP000031643">
    <property type="component" value="Chromosome"/>
</dbReference>
<keyword evidence="2" id="KW-1185">Reference proteome</keyword>
<organism evidence="1 2">
    <name type="scientific">Methyloceanibacter caenitepidi</name>
    <dbReference type="NCBI Taxonomy" id="1384459"/>
    <lineage>
        <taxon>Bacteria</taxon>
        <taxon>Pseudomonadati</taxon>
        <taxon>Pseudomonadota</taxon>
        <taxon>Alphaproteobacteria</taxon>
        <taxon>Hyphomicrobiales</taxon>
        <taxon>Hyphomicrobiaceae</taxon>
        <taxon>Methyloceanibacter</taxon>
    </lineage>
</organism>
<dbReference type="AlphaFoldDB" id="A0A0A8JYP1"/>